<keyword evidence="2" id="KW-0812">Transmembrane</keyword>
<dbReference type="InterPro" id="IPR036249">
    <property type="entry name" value="Thioredoxin-like_sf"/>
</dbReference>
<keyword evidence="11" id="KW-0614">Plasmid</keyword>
<geneLocation type="plasmid" evidence="14">
    <name>prhbstw-00398_2</name>
</geneLocation>
<evidence type="ECO:0000259" key="3">
    <source>
        <dbReference type="Pfam" id="PF13462"/>
    </source>
</evidence>
<dbReference type="SUPFAM" id="SSF52833">
    <property type="entry name" value="Thioredoxin-like"/>
    <property type="match status" value="1"/>
</dbReference>
<evidence type="ECO:0000313" key="10">
    <source>
        <dbReference type="EMBL" id="OYQ98314.1"/>
    </source>
</evidence>
<proteinExistence type="inferred from homology"/>
<dbReference type="Proteomes" id="UP000510650">
    <property type="component" value="Plasmid pRHBSTW-00398_2"/>
</dbReference>
<evidence type="ECO:0000313" key="9">
    <source>
        <dbReference type="EMBL" id="KPR47067.1"/>
    </source>
</evidence>
<evidence type="ECO:0000256" key="2">
    <source>
        <dbReference type="SAM" id="Phobius"/>
    </source>
</evidence>
<evidence type="ECO:0000313" key="5">
    <source>
        <dbReference type="EMBL" id="ELV3682800.1"/>
    </source>
</evidence>
<feature type="domain" description="Thioredoxin-like fold" evidence="3">
    <location>
        <begin position="142"/>
        <end position="297"/>
    </location>
</feature>
<organism evidence="8 15">
    <name type="scientific">Citrobacter freundii</name>
    <dbReference type="NCBI Taxonomy" id="546"/>
    <lineage>
        <taxon>Bacteria</taxon>
        <taxon>Pseudomonadati</taxon>
        <taxon>Pseudomonadota</taxon>
        <taxon>Gammaproteobacteria</taxon>
        <taxon>Enterobacterales</taxon>
        <taxon>Enterobacteriaceae</taxon>
        <taxon>Citrobacter</taxon>
        <taxon>Citrobacter freundii complex</taxon>
    </lineage>
</organism>
<dbReference type="Proteomes" id="UP001169574">
    <property type="component" value="Unassembled WGS sequence"/>
</dbReference>
<dbReference type="Gene3D" id="3.40.30.10">
    <property type="entry name" value="Glutaredoxin"/>
    <property type="match status" value="1"/>
</dbReference>
<dbReference type="Proteomes" id="UP000050520">
    <property type="component" value="Unassembled WGS sequence"/>
</dbReference>
<sequence>MCFPVVNRKSCGNIEFRCRSITNNLSPNPSKCEGTMDKQRNEKCSSGNKTIFAWAGGIVVVIGMVWLMVISFISYKTQVMTNQLLDKISTSLAKNPAVQQGVNGNIQDEVKGALKSIADQKLAEERKALYKGWDKANKNTDGRYIYGEPGARFSLINYEDLECPFCKRFKETPKYIVDTATAGAVNWEWRHYPMSFHEPVASKGAAVAECIAEQKGPSAFWAVTDYWFNHTETNGKGFKDADSIPALFEVDQAKFDTCMGSTEVIKRIKQDMEAGSAAGVDGTPTTIVRDNVTGKEVSVVGAQPFSKFVEVIQSMVVDSQRDTSGEASPAQQDK</sequence>
<evidence type="ECO:0000313" key="6">
    <source>
        <dbReference type="EMBL" id="EMM7459624.1"/>
    </source>
</evidence>
<reference evidence="8" key="8">
    <citation type="submission" date="2021-07" db="EMBL/GenBank/DDBJ databases">
        <authorList>
            <consortium name="NCBI Pathogen Detection Project"/>
        </authorList>
    </citation>
    <scope>NUCLEOTIDE SEQUENCE</scope>
    <source>
        <strain evidence="8">91871</strain>
    </source>
</reference>
<evidence type="ECO:0000313" key="14">
    <source>
        <dbReference type="Proteomes" id="UP000510650"/>
    </source>
</evidence>
<dbReference type="Proteomes" id="UP000885148">
    <property type="component" value="Unassembled WGS sequence"/>
</dbReference>
<evidence type="ECO:0000313" key="7">
    <source>
        <dbReference type="EMBL" id="EMN4147812.1"/>
    </source>
</evidence>
<evidence type="ECO:0000313" key="15">
    <source>
        <dbReference type="Proteomes" id="UP000885148"/>
    </source>
</evidence>
<evidence type="ECO:0000313" key="12">
    <source>
        <dbReference type="Proteomes" id="UP000050520"/>
    </source>
</evidence>
<dbReference type="Proteomes" id="UP001279522">
    <property type="component" value="Unassembled WGS sequence"/>
</dbReference>
<reference evidence="8" key="4">
    <citation type="journal article" date="2018" name="Genome Biol.">
        <title>SKESA: strategic k-mer extension for scrupulous assemblies.</title>
        <authorList>
            <person name="Souvorov A."/>
            <person name="Agarwala R."/>
            <person name="Lipman D.J."/>
        </authorList>
    </citation>
    <scope>NUCLEOTIDE SEQUENCE</scope>
    <source>
        <strain evidence="8">91871</strain>
    </source>
</reference>
<feature type="transmembrane region" description="Helical" evidence="2">
    <location>
        <begin position="51"/>
        <end position="75"/>
    </location>
</feature>
<keyword evidence="2" id="KW-0472">Membrane</keyword>
<evidence type="ECO:0000313" key="11">
    <source>
        <dbReference type="EMBL" id="QLO16673.1"/>
    </source>
</evidence>
<reference evidence="12" key="1">
    <citation type="submission" date="2015-09" db="EMBL/GenBank/DDBJ databases">
        <title>Prevalence of NDMs in South Africa.</title>
        <authorList>
            <person name="Osei Sekyere J."/>
            <person name="Govinden U."/>
            <person name="Essack S."/>
            <person name="Haldorsen B."/>
            <person name="Samuelsen O."/>
            <person name="Aasnaes B."/>
            <person name="Sundsfjord A."/>
        </authorList>
    </citation>
    <scope>NUCLEOTIDE SEQUENCE [LARGE SCALE GENOMIC DNA]</scope>
    <source>
        <strain evidence="12">ST62:944112508</strain>
    </source>
</reference>
<reference evidence="14" key="5">
    <citation type="submission" date="2020-06" db="EMBL/GenBank/DDBJ databases">
        <title>REHAB project genomes.</title>
        <authorList>
            <person name="Shaw L.P."/>
        </authorList>
    </citation>
    <scope>NUCLEOTIDE SEQUENCE [LARGE SCALE GENOMIC DNA]</scope>
    <source>
        <strain evidence="14">RHBSTW-00398</strain>
        <plasmid evidence="14">prhbstw-00398_2</plasmid>
    </source>
</reference>
<evidence type="ECO:0000313" key="4">
    <source>
        <dbReference type="EMBL" id="EHT9939074.1"/>
    </source>
</evidence>
<evidence type="ECO:0000313" key="13">
    <source>
        <dbReference type="Proteomes" id="UP000215827"/>
    </source>
</evidence>
<name>A0A0P8Q4H6_CITFR</name>
<dbReference type="InterPro" id="IPR012336">
    <property type="entry name" value="Thioredoxin-like_fold"/>
</dbReference>
<dbReference type="PANTHER" id="PTHR13887">
    <property type="entry name" value="GLUTATHIONE S-TRANSFERASE KAPPA"/>
    <property type="match status" value="1"/>
</dbReference>
<dbReference type="Pfam" id="PF13462">
    <property type="entry name" value="Thioredoxin_4"/>
    <property type="match status" value="1"/>
</dbReference>
<reference evidence="4" key="7">
    <citation type="submission" date="2021-07" db="EMBL/GenBank/DDBJ databases">
        <authorList>
            <consortium name="Clinical and Environmental Microbiology Branch: Whole genome sequencing antimicrobial resistance pathogens in the healthcare setting"/>
        </authorList>
    </citation>
    <scope>NUCLEOTIDE SEQUENCE</scope>
    <source>
        <strain evidence="4">2021DK-00049</strain>
        <strain evidence="7">2023GN-00102</strain>
        <strain evidence="5">2023GN-00287</strain>
        <strain evidence="6">Whole organism</strain>
    </source>
</reference>
<dbReference type="CDD" id="cd02972">
    <property type="entry name" value="DsbA_family"/>
    <property type="match status" value="1"/>
</dbReference>
<dbReference type="EMBL" id="DAESCB010000023">
    <property type="protein sequence ID" value="HBH7044501.1"/>
    <property type="molecule type" value="Genomic_DNA"/>
</dbReference>
<geneLocation type="plasmid" evidence="11">
    <name>pRHBSTW-00398_2</name>
</geneLocation>
<dbReference type="AlphaFoldDB" id="A0A0P8Q4H6"/>
<accession>A0A0P8Q4H6</accession>
<evidence type="ECO:0000256" key="1">
    <source>
        <dbReference type="ARBA" id="ARBA00005791"/>
    </source>
</evidence>
<dbReference type="EMBL" id="NEFA01000036">
    <property type="protein sequence ID" value="OYQ98314.1"/>
    <property type="molecule type" value="Genomic_DNA"/>
</dbReference>
<dbReference type="PANTHER" id="PTHR13887:SF56">
    <property type="entry name" value="THIOREDOXIN-LIKE REDUCTASE RV2466C"/>
    <property type="match status" value="1"/>
</dbReference>
<dbReference type="EMBL" id="LJEB01000199">
    <property type="protein sequence ID" value="KPR47067.1"/>
    <property type="molecule type" value="Genomic_DNA"/>
</dbReference>
<dbReference type="EMBL" id="ABBJDF010000010">
    <property type="protein sequence ID" value="EHT9939074.1"/>
    <property type="molecule type" value="Genomic_DNA"/>
</dbReference>
<reference evidence="9 12" key="2">
    <citation type="journal article" date="2017" name="PLoS ONE">
        <title>Genomic and phenotypic characterisation of fluoroquinolone resistance mechanisms in Enterobacteriaceae in Durban, South Africa.</title>
        <authorList>
            <person name="Osei Sekyere J."/>
            <person name="Amoako D.G."/>
        </authorList>
    </citation>
    <scope>NUCLEOTIDE SEQUENCE [LARGE SCALE GENOMIC DNA]</scope>
    <source>
        <strain evidence="9 12">ST62:944112508</strain>
    </source>
</reference>
<keyword evidence="2" id="KW-1133">Transmembrane helix</keyword>
<dbReference type="EMBL" id="CP055539">
    <property type="protein sequence ID" value="QLO16673.1"/>
    <property type="molecule type" value="Genomic_DNA"/>
</dbReference>
<comment type="similarity">
    <text evidence="1">Belongs to the thioredoxin family. DsbA subfamily.</text>
</comment>
<gene>
    <name evidence="9" type="ORF">AN672_27435</name>
    <name evidence="10" type="ORF">B9P89_22530</name>
    <name evidence="11" type="ORF">HV183_25175</name>
    <name evidence="8" type="ORF">KV121_004638</name>
    <name evidence="4" type="ORF">KY227_002143</name>
    <name evidence="6" type="ORF">P7U51_004192</name>
    <name evidence="7" type="ORF">PQQ21_005172</name>
    <name evidence="5" type="ORF">SGX49_005308</name>
</gene>
<dbReference type="EMBL" id="ABOSXX010000058">
    <property type="protein sequence ID" value="ELV3682800.1"/>
    <property type="molecule type" value="Genomic_DNA"/>
</dbReference>
<protein>
    <submittedName>
        <fullName evidence="8">DsbA family protein</fullName>
    </submittedName>
    <submittedName>
        <fullName evidence="9">Thioredoxin</fullName>
    </submittedName>
</protein>
<dbReference type="EMBL" id="ABKLER030000040">
    <property type="protein sequence ID" value="EMN4147812.1"/>
    <property type="molecule type" value="Genomic_DNA"/>
</dbReference>
<reference evidence="11" key="6">
    <citation type="journal article" date="2021" name="Microb. Genom.">
        <title>A genomic epidemiological study shows that prevalence of antimicrobial resistance in Enterobacterales is associated with the livestock host, as well as antimicrobial usage.</title>
        <authorList>
            <person name="AbuOun M."/>
            <person name="Jones H."/>
            <person name="Stubberfield E."/>
            <person name="Gilson D."/>
            <person name="Shaw L.P."/>
            <person name="Hubbard A.T.M."/>
            <person name="Chau K.K."/>
            <person name="Sebra R."/>
            <person name="Peto T.E.A."/>
            <person name="Crook D.W."/>
            <person name="Read D.S."/>
            <person name="Gweon H.S."/>
            <person name="Walker A.S."/>
            <person name="Stoesser N."/>
            <person name="Smith R.P."/>
            <person name="Anjum M.F."/>
            <person name="On Behalf Of The Rehab Consortium."/>
        </authorList>
    </citation>
    <scope>NUCLEOTIDE SEQUENCE</scope>
    <source>
        <strain evidence="11">RHBSTW-00398</strain>
    </source>
</reference>
<evidence type="ECO:0000313" key="8">
    <source>
        <dbReference type="EMBL" id="HBH7044501.1"/>
    </source>
</evidence>
<reference evidence="10 13" key="3">
    <citation type="submission" date="2017-04" db="EMBL/GenBank/DDBJ databases">
        <title>Emergence of KPC-2-producing Citrobacter isolates from sediments of a Chinese river.</title>
        <authorList>
            <person name="Zheng B."/>
        </authorList>
    </citation>
    <scope>NUCLEOTIDE SEQUENCE [LARGE SCALE GENOMIC DNA]</scope>
    <source>
        <strain evidence="10 13">C191</strain>
    </source>
</reference>
<dbReference type="EMBL" id="ABLGCN030000013">
    <property type="protein sequence ID" value="EMM7459624.1"/>
    <property type="molecule type" value="Genomic_DNA"/>
</dbReference>
<dbReference type="Proteomes" id="UP000215827">
    <property type="component" value="Unassembled WGS sequence"/>
</dbReference>